<evidence type="ECO:0000313" key="10">
    <source>
        <dbReference type="Proteomes" id="UP000230423"/>
    </source>
</evidence>
<dbReference type="InterPro" id="IPR045249">
    <property type="entry name" value="HARBI1-like"/>
</dbReference>
<dbReference type="Pfam" id="PF13359">
    <property type="entry name" value="DDE_Tnp_4"/>
    <property type="match status" value="1"/>
</dbReference>
<comment type="subcellular location">
    <subcellularLocation>
        <location evidence="2">Nucleus</location>
    </subcellularLocation>
</comment>
<dbReference type="GO" id="GO:0004518">
    <property type="term" value="F:nuclease activity"/>
    <property type="evidence" value="ECO:0007669"/>
    <property type="project" value="UniProtKB-KW"/>
</dbReference>
<dbReference type="InterPro" id="IPR027806">
    <property type="entry name" value="HARBI1_dom"/>
</dbReference>
<sequence>MLSTTARTFEGTSVNQSLIRQRFRFTDEQLDWITDLLSPMLGRDDQQPWALNVIGAVDGTLVRIRTPAVDGWQYVSRKETSCLNVCIIADAVGRILYVSSGSPGSVHDATVWRHSAPAAAFNSGATVAGYRLLGDMGYANGGGIMTPFRPTAVQGDARKARYNRDHCRMRSIVEMTIGRLKSSFPVLSSELRVGPQRASKIVIACAVLHNVSLCLHATAMGKWEEVGGRRWLILVPTERTSVPTSWRGCSHLSVAGKDVTFRGRCPRRGVVDVFVLMIPESSSS</sequence>
<evidence type="ECO:0000256" key="3">
    <source>
        <dbReference type="ARBA" id="ARBA00006958"/>
    </source>
</evidence>
<dbReference type="Proteomes" id="UP000230423">
    <property type="component" value="Unassembled WGS sequence"/>
</dbReference>
<evidence type="ECO:0000256" key="5">
    <source>
        <dbReference type="ARBA" id="ARBA00022723"/>
    </source>
</evidence>
<comment type="similarity">
    <text evidence="3">Belongs to the HARBI1 family.</text>
</comment>
<feature type="domain" description="DDE Tnp4" evidence="8">
    <location>
        <begin position="57"/>
        <end position="210"/>
    </location>
</feature>
<dbReference type="GO" id="GO:0005634">
    <property type="term" value="C:nucleus"/>
    <property type="evidence" value="ECO:0007669"/>
    <property type="project" value="UniProtKB-SubCell"/>
</dbReference>
<evidence type="ECO:0000259" key="8">
    <source>
        <dbReference type="Pfam" id="PF13359"/>
    </source>
</evidence>
<protein>
    <submittedName>
        <fullName evidence="9">Transposase, IS4 family</fullName>
    </submittedName>
</protein>
<keyword evidence="10" id="KW-1185">Reference proteome</keyword>
<keyword evidence="4" id="KW-0540">Nuclease</keyword>
<dbReference type="OrthoDB" id="5808252at2759"/>
<dbReference type="GO" id="GO:0046872">
    <property type="term" value="F:metal ion binding"/>
    <property type="evidence" value="ECO:0007669"/>
    <property type="project" value="UniProtKB-KW"/>
</dbReference>
<evidence type="ECO:0000256" key="7">
    <source>
        <dbReference type="ARBA" id="ARBA00023242"/>
    </source>
</evidence>
<accession>A0A2G9U8N2</accession>
<dbReference type="EMBL" id="KZ348127">
    <property type="protein sequence ID" value="PIO66637.1"/>
    <property type="molecule type" value="Genomic_DNA"/>
</dbReference>
<keyword evidence="5" id="KW-0479">Metal-binding</keyword>
<dbReference type="GO" id="GO:0016787">
    <property type="term" value="F:hydrolase activity"/>
    <property type="evidence" value="ECO:0007669"/>
    <property type="project" value="UniProtKB-KW"/>
</dbReference>
<keyword evidence="6" id="KW-0378">Hydrolase</keyword>
<dbReference type="AlphaFoldDB" id="A0A2G9U8N2"/>
<evidence type="ECO:0000256" key="4">
    <source>
        <dbReference type="ARBA" id="ARBA00022722"/>
    </source>
</evidence>
<comment type="cofactor">
    <cofactor evidence="1">
        <name>a divalent metal cation</name>
        <dbReference type="ChEBI" id="CHEBI:60240"/>
    </cofactor>
</comment>
<dbReference type="PANTHER" id="PTHR22930:SF289">
    <property type="entry name" value="DDE TNP4 DOMAIN-CONTAINING PROTEIN-RELATED"/>
    <property type="match status" value="1"/>
</dbReference>
<evidence type="ECO:0000256" key="1">
    <source>
        <dbReference type="ARBA" id="ARBA00001968"/>
    </source>
</evidence>
<evidence type="ECO:0000256" key="6">
    <source>
        <dbReference type="ARBA" id="ARBA00022801"/>
    </source>
</evidence>
<name>A0A2G9U8N2_TELCI</name>
<organism evidence="9 10">
    <name type="scientific">Teladorsagia circumcincta</name>
    <name type="common">Brown stomach worm</name>
    <name type="synonym">Ostertagia circumcincta</name>
    <dbReference type="NCBI Taxonomy" id="45464"/>
    <lineage>
        <taxon>Eukaryota</taxon>
        <taxon>Metazoa</taxon>
        <taxon>Ecdysozoa</taxon>
        <taxon>Nematoda</taxon>
        <taxon>Chromadorea</taxon>
        <taxon>Rhabditida</taxon>
        <taxon>Rhabditina</taxon>
        <taxon>Rhabditomorpha</taxon>
        <taxon>Strongyloidea</taxon>
        <taxon>Trichostrongylidae</taxon>
        <taxon>Teladorsagia</taxon>
    </lineage>
</organism>
<keyword evidence="7" id="KW-0539">Nucleus</keyword>
<reference evidence="9 10" key="1">
    <citation type="submission" date="2015-09" db="EMBL/GenBank/DDBJ databases">
        <title>Draft genome of the parasitic nematode Teladorsagia circumcincta isolate WARC Sus (inbred).</title>
        <authorList>
            <person name="Mitreva M."/>
        </authorList>
    </citation>
    <scope>NUCLEOTIDE SEQUENCE [LARGE SCALE GENOMIC DNA]</scope>
    <source>
        <strain evidence="9 10">S</strain>
    </source>
</reference>
<gene>
    <name evidence="9" type="ORF">TELCIR_11645</name>
</gene>
<evidence type="ECO:0000313" key="9">
    <source>
        <dbReference type="EMBL" id="PIO66637.1"/>
    </source>
</evidence>
<proteinExistence type="inferred from homology"/>
<dbReference type="PANTHER" id="PTHR22930">
    <property type="match status" value="1"/>
</dbReference>
<evidence type="ECO:0000256" key="2">
    <source>
        <dbReference type="ARBA" id="ARBA00004123"/>
    </source>
</evidence>